<proteinExistence type="predicted"/>
<keyword evidence="2" id="KW-1185">Reference proteome</keyword>
<comment type="caution">
    <text evidence="1">The sequence shown here is derived from an EMBL/GenBank/DDBJ whole genome shotgun (WGS) entry which is preliminary data.</text>
</comment>
<evidence type="ECO:0000313" key="1">
    <source>
        <dbReference type="EMBL" id="CAB3398553.1"/>
    </source>
</evidence>
<organism evidence="1 2">
    <name type="scientific">Caenorhabditis bovis</name>
    <dbReference type="NCBI Taxonomy" id="2654633"/>
    <lineage>
        <taxon>Eukaryota</taxon>
        <taxon>Metazoa</taxon>
        <taxon>Ecdysozoa</taxon>
        <taxon>Nematoda</taxon>
        <taxon>Chromadorea</taxon>
        <taxon>Rhabditida</taxon>
        <taxon>Rhabditina</taxon>
        <taxon>Rhabditomorpha</taxon>
        <taxon>Rhabditoidea</taxon>
        <taxon>Rhabditidae</taxon>
        <taxon>Peloderinae</taxon>
        <taxon>Caenorhabditis</taxon>
    </lineage>
</organism>
<accession>A0A8S1EEW3</accession>
<dbReference type="AlphaFoldDB" id="A0A8S1EEW3"/>
<dbReference type="EMBL" id="CADEPM010000001">
    <property type="protein sequence ID" value="CAB3398553.1"/>
    <property type="molecule type" value="Genomic_DNA"/>
</dbReference>
<dbReference type="Proteomes" id="UP000494206">
    <property type="component" value="Unassembled WGS sequence"/>
</dbReference>
<sequence>MKLMLGKNAMYIRLLRNVFCFCLVAADTTSLRFIRWKLWKMKQIISSMAIIGDMLHDALWMPQIAWRMIPILEMTSSESFESVSTHLKDLIEALLLIGNVEFE</sequence>
<protein>
    <submittedName>
        <fullName evidence="1">Uncharacterized protein</fullName>
    </submittedName>
</protein>
<evidence type="ECO:0000313" key="2">
    <source>
        <dbReference type="Proteomes" id="UP000494206"/>
    </source>
</evidence>
<name>A0A8S1EEW3_9PELO</name>
<gene>
    <name evidence="1" type="ORF">CBOVIS_LOCUS1813</name>
</gene>
<reference evidence="1 2" key="1">
    <citation type="submission" date="2020-04" db="EMBL/GenBank/DDBJ databases">
        <authorList>
            <person name="Laetsch R D."/>
            <person name="Stevens L."/>
            <person name="Kumar S."/>
            <person name="Blaxter L. M."/>
        </authorList>
    </citation>
    <scope>NUCLEOTIDE SEQUENCE [LARGE SCALE GENOMIC DNA]</scope>
</reference>